<dbReference type="Proteomes" id="UP000179807">
    <property type="component" value="Unassembled WGS sequence"/>
</dbReference>
<dbReference type="SMART" id="SM00225">
    <property type="entry name" value="BTB"/>
    <property type="match status" value="1"/>
</dbReference>
<dbReference type="VEuPathDB" id="TrichDB:TRFO_15242"/>
<evidence type="ECO:0000259" key="3">
    <source>
        <dbReference type="SMART" id="SM00225"/>
    </source>
</evidence>
<dbReference type="SUPFAM" id="SSF54695">
    <property type="entry name" value="POZ domain"/>
    <property type="match status" value="1"/>
</dbReference>
<dbReference type="AlphaFoldDB" id="A0A1J4KT62"/>
<name>A0A1J4KT62_9EUKA</name>
<dbReference type="GeneID" id="94832979"/>
<evidence type="ECO:0000256" key="2">
    <source>
        <dbReference type="SAM" id="MobiDB-lite"/>
    </source>
</evidence>
<sequence length="602" mass="72129">MQHCVLIADDYQKNNTDLIFKLRDKEFSGSRFIFAQYSNAFKSKDNFLKKVYEIKARNISSDSFQDFLNACHGKPFLINSDNVYDFQLLAEEFDVPSIQDEITKYYQRNDVDTMLNDILKYRNYNLENQTKKAESSNRNNTEKNDEKYDEKNTERNDEKNDERNDEMNDEKYDEMNDEKNDERNDEKYDEKNDEKYDEKNDEKYDEMNDEKYDEMNDEKYDEKNDEKNYNFEINLNDYIVYLATEKLSEALESSLMFKLDIDLLNMIFEYPHRSKQNESKVFEFAKKLKVHCNYDISSILQTIDIELLSIEQIVEFSQPEYCPKTVYSEKVFPLIFKILNDVQKQTEKIADLHNEIENLENSLNKANDRIYLITSQAEQMKKQNDEINLTIENTNKELRILTKMNHNLEKIIADSIIIKDSNYMYQFDQLRGIIYNDAKQIYENRDFNLEKYIEIITPIPEDPNFPKTNLIEYEPPYLDLSYYLKVPKSEDNWLTIHFKKKRLSLHAFTLRTNALGQTLSHPKRFEIFGSNDNKNWSSVYEYEDSQNILLGEKITRFFRLSKLSDFYSYFRYRQYESHISYIDSDRIISLSAIEFFGICSTI</sequence>
<dbReference type="InterPro" id="IPR011333">
    <property type="entry name" value="SKP1/BTB/POZ_sf"/>
</dbReference>
<evidence type="ECO:0000256" key="1">
    <source>
        <dbReference type="SAM" id="Coils"/>
    </source>
</evidence>
<keyword evidence="1" id="KW-0175">Coiled coil</keyword>
<dbReference type="Gene3D" id="2.60.120.260">
    <property type="entry name" value="Galactose-binding domain-like"/>
    <property type="match status" value="1"/>
</dbReference>
<evidence type="ECO:0000313" key="5">
    <source>
        <dbReference type="Proteomes" id="UP000179807"/>
    </source>
</evidence>
<dbReference type="InterPro" id="IPR000210">
    <property type="entry name" value="BTB/POZ_dom"/>
</dbReference>
<dbReference type="EMBL" id="MLAK01000374">
    <property type="protein sequence ID" value="OHT14443.1"/>
    <property type="molecule type" value="Genomic_DNA"/>
</dbReference>
<proteinExistence type="predicted"/>
<feature type="coiled-coil region" evidence="1">
    <location>
        <begin position="342"/>
        <end position="411"/>
    </location>
</feature>
<keyword evidence="5" id="KW-1185">Reference proteome</keyword>
<evidence type="ECO:0000313" key="4">
    <source>
        <dbReference type="EMBL" id="OHT14443.1"/>
    </source>
</evidence>
<comment type="caution">
    <text evidence="4">The sequence shown here is derived from an EMBL/GenBank/DDBJ whole genome shotgun (WGS) entry which is preliminary data.</text>
</comment>
<dbReference type="Pfam" id="PF00651">
    <property type="entry name" value="BTB"/>
    <property type="match status" value="1"/>
</dbReference>
<dbReference type="InterPro" id="IPR008979">
    <property type="entry name" value="Galactose-bd-like_sf"/>
</dbReference>
<protein>
    <recommendedName>
        <fullName evidence="3">BTB domain-containing protein</fullName>
    </recommendedName>
</protein>
<dbReference type="CDD" id="cd18186">
    <property type="entry name" value="BTB_POZ_ZBTB_KLHL-like"/>
    <property type="match status" value="1"/>
</dbReference>
<dbReference type="RefSeq" id="XP_068367579.1">
    <property type="nucleotide sequence ID" value="XM_068498275.1"/>
</dbReference>
<gene>
    <name evidence="4" type="ORF">TRFO_15242</name>
</gene>
<feature type="region of interest" description="Disordered" evidence="2">
    <location>
        <begin position="129"/>
        <end position="209"/>
    </location>
</feature>
<dbReference type="OrthoDB" id="7383028at2759"/>
<feature type="domain" description="BTB" evidence="3">
    <location>
        <begin position="16"/>
        <end position="110"/>
    </location>
</feature>
<dbReference type="Gene3D" id="3.30.710.10">
    <property type="entry name" value="Potassium Channel Kv1.1, Chain A"/>
    <property type="match status" value="1"/>
</dbReference>
<organism evidence="4 5">
    <name type="scientific">Tritrichomonas foetus</name>
    <dbReference type="NCBI Taxonomy" id="1144522"/>
    <lineage>
        <taxon>Eukaryota</taxon>
        <taxon>Metamonada</taxon>
        <taxon>Parabasalia</taxon>
        <taxon>Tritrichomonadida</taxon>
        <taxon>Tritrichomonadidae</taxon>
        <taxon>Tritrichomonas</taxon>
    </lineage>
</organism>
<accession>A0A1J4KT62</accession>
<dbReference type="SUPFAM" id="SSF49785">
    <property type="entry name" value="Galactose-binding domain-like"/>
    <property type="match status" value="1"/>
</dbReference>
<reference evidence="4" key="1">
    <citation type="submission" date="2016-10" db="EMBL/GenBank/DDBJ databases">
        <authorList>
            <person name="Benchimol M."/>
            <person name="Almeida L.G."/>
            <person name="Vasconcelos A.T."/>
            <person name="Perreira-Neves A."/>
            <person name="Rosa I.A."/>
            <person name="Tasca T."/>
            <person name="Bogo M.R."/>
            <person name="de Souza W."/>
        </authorList>
    </citation>
    <scope>NUCLEOTIDE SEQUENCE [LARGE SCALE GENOMIC DNA]</scope>
    <source>
        <strain evidence="4">K</strain>
    </source>
</reference>